<protein>
    <submittedName>
        <fullName evidence="1">Uncharacterized protein</fullName>
    </submittedName>
</protein>
<gene>
    <name evidence="1" type="ORF">ATPR_2212</name>
</gene>
<reference evidence="1 2" key="1">
    <citation type="journal article" date="2011" name="Biochem. Biophys. Res. Commun.">
        <title>Increased number of Arginine-based salt bridges contributes to the thermotolerance of thermotolerant acetic acid bacteria, Acetobacter tropicalis SKU1100.</title>
        <authorList>
            <person name="Matsutani M."/>
            <person name="Hirakawa H."/>
            <person name="Nishikura M."/>
            <person name="Soemphol W."/>
            <person name="Ali I.A.I."/>
            <person name="Yakushi T."/>
            <person name="Matsushita K."/>
        </authorList>
    </citation>
    <scope>NUCLEOTIDE SEQUENCE [LARGE SCALE GENOMIC DNA]</scope>
    <source>
        <strain evidence="1 2">NBRC 101654</strain>
    </source>
</reference>
<comment type="caution">
    <text evidence="1">The sequence shown here is derived from an EMBL/GenBank/DDBJ whole genome shotgun (WGS) entry which is preliminary data.</text>
</comment>
<dbReference type="EMBL" id="BABS01000074">
    <property type="protein sequence ID" value="GAA09208.1"/>
    <property type="molecule type" value="Genomic_DNA"/>
</dbReference>
<sequence>MCLGASLIWFFSAEGWGVAFLPGNAGYGLCGAAEKTTEAKIDCQLSPNLMGASVIS</sequence>
<name>F7VFR3_9PROT</name>
<dbReference type="Proteomes" id="UP000004319">
    <property type="component" value="Unassembled WGS sequence"/>
</dbReference>
<evidence type="ECO:0000313" key="1">
    <source>
        <dbReference type="EMBL" id="GAA09208.1"/>
    </source>
</evidence>
<proteinExistence type="predicted"/>
<organism evidence="1 2">
    <name type="scientific">Acetobacter tropicalis NBRC 101654</name>
    <dbReference type="NCBI Taxonomy" id="749388"/>
    <lineage>
        <taxon>Bacteria</taxon>
        <taxon>Pseudomonadati</taxon>
        <taxon>Pseudomonadota</taxon>
        <taxon>Alphaproteobacteria</taxon>
        <taxon>Acetobacterales</taxon>
        <taxon>Acetobacteraceae</taxon>
        <taxon>Acetobacter</taxon>
    </lineage>
</organism>
<accession>F7VFR3</accession>
<dbReference type="AlphaFoldDB" id="F7VFR3"/>
<evidence type="ECO:0000313" key="2">
    <source>
        <dbReference type="Proteomes" id="UP000004319"/>
    </source>
</evidence>